<comment type="caution">
    <text evidence="1">The sequence shown here is derived from an EMBL/GenBank/DDBJ whole genome shotgun (WGS) entry which is preliminary data.</text>
</comment>
<reference evidence="1 2" key="1">
    <citation type="submission" date="2016-05" db="EMBL/GenBank/DDBJ databases">
        <title>Genomic Taxonomy of the Vibrionaceae.</title>
        <authorList>
            <person name="Gomez-Gil B."/>
            <person name="Enciso-Ibarra J."/>
        </authorList>
    </citation>
    <scope>NUCLEOTIDE SEQUENCE [LARGE SCALE GENOMIC DNA]</scope>
    <source>
        <strain evidence="1 2">CAIM 1920</strain>
    </source>
</reference>
<gene>
    <name evidence="1" type="ORF">A8L45_15285</name>
</gene>
<dbReference type="AlphaFoldDB" id="A0A1C3EES7"/>
<proteinExistence type="predicted"/>
<evidence type="ECO:0000313" key="2">
    <source>
        <dbReference type="Proteomes" id="UP000094936"/>
    </source>
</evidence>
<keyword evidence="2" id="KW-1185">Reference proteome</keyword>
<dbReference type="EMBL" id="LYBM01000030">
    <property type="protein sequence ID" value="ODA31741.1"/>
    <property type="molecule type" value="Genomic_DNA"/>
</dbReference>
<protein>
    <submittedName>
        <fullName evidence="1">Uncharacterized protein</fullName>
    </submittedName>
</protein>
<dbReference type="Proteomes" id="UP000094936">
    <property type="component" value="Unassembled WGS sequence"/>
</dbReference>
<accession>A0A1C3EES7</accession>
<name>A0A1C3EES7_9GAMM</name>
<organism evidence="1 2">
    <name type="scientific">Veronia pacifica</name>
    <dbReference type="NCBI Taxonomy" id="1080227"/>
    <lineage>
        <taxon>Bacteria</taxon>
        <taxon>Pseudomonadati</taxon>
        <taxon>Pseudomonadota</taxon>
        <taxon>Gammaproteobacteria</taxon>
        <taxon>Vibrionales</taxon>
        <taxon>Vibrionaceae</taxon>
        <taxon>Veronia</taxon>
    </lineage>
</organism>
<evidence type="ECO:0000313" key="1">
    <source>
        <dbReference type="EMBL" id="ODA31741.1"/>
    </source>
</evidence>
<sequence>MLTGWFDGRIQQATVFGFQRFIFCAPQRETLQILRVEDMALGGNEKASNFIDLESLSAPVVRQVVAGLNQKQHFSHRVDGD</sequence>